<name>A0AAD6WP58_9AGAR</name>
<feature type="repeat" description="WD" evidence="3">
    <location>
        <begin position="644"/>
        <end position="675"/>
    </location>
</feature>
<dbReference type="SUPFAM" id="SSF50978">
    <property type="entry name" value="WD40 repeat-like"/>
    <property type="match status" value="1"/>
</dbReference>
<dbReference type="InterPro" id="IPR020472">
    <property type="entry name" value="WD40_PAC1"/>
</dbReference>
<dbReference type="InterPro" id="IPR001680">
    <property type="entry name" value="WD40_rpt"/>
</dbReference>
<dbReference type="AlphaFoldDB" id="A0AAD6WP58"/>
<comment type="caution">
    <text evidence="5">The sequence shown here is derived from an EMBL/GenBank/DDBJ whole genome shotgun (WGS) entry which is preliminary data.</text>
</comment>
<keyword evidence="6" id="KW-1185">Reference proteome</keyword>
<gene>
    <name evidence="5" type="ORF">C8F04DRAFT_311055</name>
</gene>
<proteinExistence type="predicted"/>
<dbReference type="SUPFAM" id="SSF52540">
    <property type="entry name" value="P-loop containing nucleoside triphosphate hydrolases"/>
    <property type="match status" value="1"/>
</dbReference>
<dbReference type="PROSITE" id="PS50082">
    <property type="entry name" value="WD_REPEATS_2"/>
    <property type="match status" value="4"/>
</dbReference>
<dbReference type="SMART" id="SM00320">
    <property type="entry name" value="WD40"/>
    <property type="match status" value="6"/>
</dbReference>
<dbReference type="PROSITE" id="PS50294">
    <property type="entry name" value="WD_REPEATS_REGION"/>
    <property type="match status" value="4"/>
</dbReference>
<accession>A0AAD6WP58</accession>
<sequence>MEEYESLRRIFERWRRQFSQGVGVEVLKGIGMVQNMMKDQHEFFRKNRRDILDQIRPIGTDRTRPISGCLDGTRKRIFEKIDTWLEDRNSPNILWIKGSPGSGKSCIARSVVEKLANTDGLGSSFFFERDNGGFTAPSTMLRAISADLCRYPVFMDALITDLERGMVDFSTTSIEKQFHRLIEMPLQCLQETENGNAVIVVVDALDECGGLGVTRQEDRNDVLAAIKRWSTLSPSLRLVVTSRDETSIFEVLGPISTPLKLRLDGSHATKDIEAYLDLELRKIGTSHFGTSHLALPDWPSRADIQALSAMAKGLFVWAATLVAFVNQPRPQDILQRILSGNLNVEGPIDDLYKLILHISFCEGHQPSPVFLVEFHAFVGAIITANRPLAKESPLFKIIGVEISTATYICRQLRSVMIPDKTYLRFNHQSVVDFLLSEKCPATFRIIPSMSRRNISLAIFHLLNHGLRFDPSKIRTSYRSNVSNVTGMPEELVFACRAWGETLSAFGISCEGEHIMTALKTFLETKFLFWLEVLSLTNQMSCALSQLLDAKKMIGTHDPLGVFVADAITFVELFGDCIGKSAAHVYLSAMVFTPEGSKIHQTYAPSFRPYASLVVQTAEALRNGRSAIPAPIIYVPSGNEAAEAGEGHVDDILSVLFVQDGYIASASHDATIRFWDPTLGTPILTPFINHEKPVTSLAFSQDRMLLVSGSRDGYVGVWDMNRHEILTTFSLTDAATCVAISPSGKTVVAGCKDGTVDFWDIGRREEPRPTFREHRQRVTAVVFLDDENAVSASLDKTVFIHSLSARSKVLVRAEKPLHALAVSVNPRSLIAACCSCIVVWTLSDSLVPGEPFYLAKNSYELRSVAIHGSRIAAAVKNKIEIWDSRSGKLVMGPFNDHRDLITSLAFSSNGKRLVSGSIDRSIRVWDTGSGDETALRGFPDGSTIESNGWIRGPEPKRNLIMWVPESQRRRLCWGRTIAVMDGKPSTYLTLSENLLGKR</sequence>
<dbReference type="PANTHER" id="PTHR19879:SF9">
    <property type="entry name" value="TRANSCRIPTION INITIATION FACTOR TFIID SUBUNIT 5"/>
    <property type="match status" value="1"/>
</dbReference>
<dbReference type="Gene3D" id="2.130.10.10">
    <property type="entry name" value="YVTN repeat-like/Quinoprotein amine dehydrogenase"/>
    <property type="match status" value="2"/>
</dbReference>
<feature type="domain" description="Nephrocystin 3-like N-terminal" evidence="4">
    <location>
        <begin position="78"/>
        <end position="243"/>
    </location>
</feature>
<dbReference type="InterPro" id="IPR036322">
    <property type="entry name" value="WD40_repeat_dom_sf"/>
</dbReference>
<evidence type="ECO:0000259" key="4">
    <source>
        <dbReference type="Pfam" id="PF24883"/>
    </source>
</evidence>
<dbReference type="PANTHER" id="PTHR19879">
    <property type="entry name" value="TRANSCRIPTION INITIATION FACTOR TFIID"/>
    <property type="match status" value="1"/>
</dbReference>
<feature type="non-terminal residue" evidence="5">
    <location>
        <position position="997"/>
    </location>
</feature>
<evidence type="ECO:0000313" key="5">
    <source>
        <dbReference type="EMBL" id="KAJ7020077.1"/>
    </source>
</evidence>
<dbReference type="PRINTS" id="PR00320">
    <property type="entry name" value="GPROTEINBRPT"/>
</dbReference>
<dbReference type="InterPro" id="IPR019775">
    <property type="entry name" value="WD40_repeat_CS"/>
</dbReference>
<evidence type="ECO:0000256" key="2">
    <source>
        <dbReference type="ARBA" id="ARBA00022737"/>
    </source>
</evidence>
<dbReference type="CDD" id="cd00200">
    <property type="entry name" value="WD40"/>
    <property type="match status" value="1"/>
</dbReference>
<feature type="repeat" description="WD" evidence="3">
    <location>
        <begin position="727"/>
        <end position="760"/>
    </location>
</feature>
<evidence type="ECO:0000313" key="6">
    <source>
        <dbReference type="Proteomes" id="UP001218188"/>
    </source>
</evidence>
<reference evidence="5" key="1">
    <citation type="submission" date="2023-03" db="EMBL/GenBank/DDBJ databases">
        <title>Massive genome expansion in bonnet fungi (Mycena s.s.) driven by repeated elements and novel gene families across ecological guilds.</title>
        <authorList>
            <consortium name="Lawrence Berkeley National Laboratory"/>
            <person name="Harder C.B."/>
            <person name="Miyauchi S."/>
            <person name="Viragh M."/>
            <person name="Kuo A."/>
            <person name="Thoen E."/>
            <person name="Andreopoulos B."/>
            <person name="Lu D."/>
            <person name="Skrede I."/>
            <person name="Drula E."/>
            <person name="Henrissat B."/>
            <person name="Morin E."/>
            <person name="Kohler A."/>
            <person name="Barry K."/>
            <person name="LaButti K."/>
            <person name="Morin E."/>
            <person name="Salamov A."/>
            <person name="Lipzen A."/>
            <person name="Mereny Z."/>
            <person name="Hegedus B."/>
            <person name="Baldrian P."/>
            <person name="Stursova M."/>
            <person name="Weitz H."/>
            <person name="Taylor A."/>
            <person name="Grigoriev I.V."/>
            <person name="Nagy L.G."/>
            <person name="Martin F."/>
            <person name="Kauserud H."/>
        </authorList>
    </citation>
    <scope>NUCLEOTIDE SEQUENCE</scope>
    <source>
        <strain evidence="5">CBHHK200</strain>
    </source>
</reference>
<organism evidence="5 6">
    <name type="scientific">Mycena alexandri</name>
    <dbReference type="NCBI Taxonomy" id="1745969"/>
    <lineage>
        <taxon>Eukaryota</taxon>
        <taxon>Fungi</taxon>
        <taxon>Dikarya</taxon>
        <taxon>Basidiomycota</taxon>
        <taxon>Agaricomycotina</taxon>
        <taxon>Agaricomycetes</taxon>
        <taxon>Agaricomycetidae</taxon>
        <taxon>Agaricales</taxon>
        <taxon>Marasmiineae</taxon>
        <taxon>Mycenaceae</taxon>
        <taxon>Mycena</taxon>
    </lineage>
</organism>
<dbReference type="Gene3D" id="3.40.50.300">
    <property type="entry name" value="P-loop containing nucleotide triphosphate hydrolases"/>
    <property type="match status" value="1"/>
</dbReference>
<evidence type="ECO:0000256" key="3">
    <source>
        <dbReference type="PROSITE-ProRule" id="PRU00221"/>
    </source>
</evidence>
<dbReference type="InterPro" id="IPR056884">
    <property type="entry name" value="NPHP3-like_N"/>
</dbReference>
<dbReference type="Pfam" id="PF00400">
    <property type="entry name" value="WD40"/>
    <property type="match status" value="5"/>
</dbReference>
<dbReference type="EMBL" id="JARJCM010000274">
    <property type="protein sequence ID" value="KAJ7020077.1"/>
    <property type="molecule type" value="Genomic_DNA"/>
</dbReference>
<dbReference type="InterPro" id="IPR027417">
    <property type="entry name" value="P-loop_NTPase"/>
</dbReference>
<feature type="repeat" description="WD" evidence="3">
    <location>
        <begin position="686"/>
        <end position="727"/>
    </location>
</feature>
<feature type="repeat" description="WD" evidence="3">
    <location>
        <begin position="893"/>
        <end position="934"/>
    </location>
</feature>
<dbReference type="InterPro" id="IPR015943">
    <property type="entry name" value="WD40/YVTN_repeat-like_dom_sf"/>
</dbReference>
<keyword evidence="2" id="KW-0677">Repeat</keyword>
<keyword evidence="1 3" id="KW-0853">WD repeat</keyword>
<protein>
    <recommendedName>
        <fullName evidence="4">Nephrocystin 3-like N-terminal domain-containing protein</fullName>
    </recommendedName>
</protein>
<evidence type="ECO:0000256" key="1">
    <source>
        <dbReference type="ARBA" id="ARBA00022574"/>
    </source>
</evidence>
<dbReference type="Pfam" id="PF24883">
    <property type="entry name" value="NPHP3_N"/>
    <property type="match status" value="1"/>
</dbReference>
<dbReference type="Proteomes" id="UP001218188">
    <property type="component" value="Unassembled WGS sequence"/>
</dbReference>
<dbReference type="PROSITE" id="PS00678">
    <property type="entry name" value="WD_REPEATS_1"/>
    <property type="match status" value="1"/>
</dbReference>